<name>A0A975AIZ4_9FIRM</name>
<evidence type="ECO:0000259" key="8">
    <source>
        <dbReference type="PROSITE" id="PS50928"/>
    </source>
</evidence>
<evidence type="ECO:0000256" key="7">
    <source>
        <dbReference type="RuleBase" id="RU363032"/>
    </source>
</evidence>
<keyword evidence="6 7" id="KW-0472">Membrane</keyword>
<organism evidence="9 10">
    <name type="scientific">Alkalibacter rhizosphaerae</name>
    <dbReference type="NCBI Taxonomy" id="2815577"/>
    <lineage>
        <taxon>Bacteria</taxon>
        <taxon>Bacillati</taxon>
        <taxon>Bacillota</taxon>
        <taxon>Clostridia</taxon>
        <taxon>Eubacteriales</taxon>
        <taxon>Eubacteriaceae</taxon>
        <taxon>Alkalibacter</taxon>
    </lineage>
</organism>
<dbReference type="AlphaFoldDB" id="A0A975AIZ4"/>
<dbReference type="Proteomes" id="UP000663499">
    <property type="component" value="Chromosome"/>
</dbReference>
<feature type="transmembrane region" description="Helical" evidence="7">
    <location>
        <begin position="12"/>
        <end position="35"/>
    </location>
</feature>
<dbReference type="CDD" id="cd06261">
    <property type="entry name" value="TM_PBP2"/>
    <property type="match status" value="1"/>
</dbReference>
<dbReference type="Pfam" id="PF00528">
    <property type="entry name" value="BPD_transp_1"/>
    <property type="match status" value="1"/>
</dbReference>
<evidence type="ECO:0000256" key="6">
    <source>
        <dbReference type="ARBA" id="ARBA00023136"/>
    </source>
</evidence>
<evidence type="ECO:0000256" key="1">
    <source>
        <dbReference type="ARBA" id="ARBA00004651"/>
    </source>
</evidence>
<gene>
    <name evidence="9" type="ORF">J0B03_02940</name>
</gene>
<dbReference type="GO" id="GO:0005886">
    <property type="term" value="C:plasma membrane"/>
    <property type="evidence" value="ECO:0007669"/>
    <property type="project" value="UniProtKB-SubCell"/>
</dbReference>
<evidence type="ECO:0000256" key="3">
    <source>
        <dbReference type="ARBA" id="ARBA00022475"/>
    </source>
</evidence>
<dbReference type="Gene3D" id="1.10.3720.10">
    <property type="entry name" value="MetI-like"/>
    <property type="match status" value="1"/>
</dbReference>
<dbReference type="PANTHER" id="PTHR30151">
    <property type="entry name" value="ALKANE SULFONATE ABC TRANSPORTER-RELATED, MEMBRANE SUBUNIT"/>
    <property type="match status" value="1"/>
</dbReference>
<evidence type="ECO:0000256" key="5">
    <source>
        <dbReference type="ARBA" id="ARBA00022989"/>
    </source>
</evidence>
<feature type="transmembrane region" description="Helical" evidence="7">
    <location>
        <begin position="219"/>
        <end position="237"/>
    </location>
</feature>
<dbReference type="EMBL" id="CP071444">
    <property type="protein sequence ID" value="QSX09040.1"/>
    <property type="molecule type" value="Genomic_DNA"/>
</dbReference>
<dbReference type="RefSeq" id="WP_207300381.1">
    <property type="nucleotide sequence ID" value="NZ_CP071444.1"/>
</dbReference>
<keyword evidence="4 7" id="KW-0812">Transmembrane</keyword>
<evidence type="ECO:0000313" key="10">
    <source>
        <dbReference type="Proteomes" id="UP000663499"/>
    </source>
</evidence>
<keyword evidence="10" id="KW-1185">Reference proteome</keyword>
<reference evidence="9" key="1">
    <citation type="submission" date="2021-03" db="EMBL/GenBank/DDBJ databases">
        <title>Alkalibacter marinus sp. nov., isolated from tidal flat sediment.</title>
        <authorList>
            <person name="Namirimu T."/>
            <person name="Yang J.-A."/>
            <person name="Yang S.-H."/>
            <person name="Kim Y.-J."/>
            <person name="Kwon K.K."/>
        </authorList>
    </citation>
    <scope>NUCLEOTIDE SEQUENCE</scope>
    <source>
        <strain evidence="9">ES005</strain>
    </source>
</reference>
<dbReference type="SUPFAM" id="SSF161098">
    <property type="entry name" value="MetI-like"/>
    <property type="match status" value="1"/>
</dbReference>
<evidence type="ECO:0000313" key="9">
    <source>
        <dbReference type="EMBL" id="QSX09040.1"/>
    </source>
</evidence>
<evidence type="ECO:0000256" key="2">
    <source>
        <dbReference type="ARBA" id="ARBA00022448"/>
    </source>
</evidence>
<protein>
    <submittedName>
        <fullName evidence="9">ABC transporter permease</fullName>
    </submittedName>
</protein>
<evidence type="ECO:0000256" key="4">
    <source>
        <dbReference type="ARBA" id="ARBA00022692"/>
    </source>
</evidence>
<feature type="domain" description="ABC transmembrane type-1" evidence="8">
    <location>
        <begin position="57"/>
        <end position="241"/>
    </location>
</feature>
<accession>A0A975AIZ4</accession>
<sequence>MKSPRRTRFSQGLYSMAIILGFWYILHVAVGSAAIPSPHETLVHFVQALPGKLSIHLLYSLGRVLTAMVVSVVAGSALGIWIGSSQKADRLITPIVYMLYPIPKIAFLPILMIILGLGEEPKVLLIVLIIVFQFTMAARDGIQEIPKELVFSVASLGVGKWDRMIHLIIPAILPKIITTVRISMGAAISVLFFAENFATTYGIGYYIMNQWAMVNYKEMFSGILALSLAGYLLYQLIDGLDRKVCAWVHVGKGSKSKLD</sequence>
<feature type="transmembrane region" description="Helical" evidence="7">
    <location>
        <begin position="185"/>
        <end position="207"/>
    </location>
</feature>
<feature type="transmembrane region" description="Helical" evidence="7">
    <location>
        <begin position="95"/>
        <end position="117"/>
    </location>
</feature>
<dbReference type="PROSITE" id="PS50928">
    <property type="entry name" value="ABC_TM1"/>
    <property type="match status" value="1"/>
</dbReference>
<feature type="transmembrane region" description="Helical" evidence="7">
    <location>
        <begin position="55"/>
        <end position="83"/>
    </location>
</feature>
<proteinExistence type="inferred from homology"/>
<dbReference type="KEGG" id="alka:J0B03_02940"/>
<comment type="similarity">
    <text evidence="7">Belongs to the binding-protein-dependent transport system permease family.</text>
</comment>
<dbReference type="GO" id="GO:0055085">
    <property type="term" value="P:transmembrane transport"/>
    <property type="evidence" value="ECO:0007669"/>
    <property type="project" value="InterPro"/>
</dbReference>
<keyword evidence="5 7" id="KW-1133">Transmembrane helix</keyword>
<dbReference type="PANTHER" id="PTHR30151:SF0">
    <property type="entry name" value="ABC TRANSPORTER PERMEASE PROTEIN MJ0413-RELATED"/>
    <property type="match status" value="1"/>
</dbReference>
<dbReference type="InterPro" id="IPR035906">
    <property type="entry name" value="MetI-like_sf"/>
</dbReference>
<keyword evidence="2 7" id="KW-0813">Transport</keyword>
<comment type="subcellular location">
    <subcellularLocation>
        <location evidence="1 7">Cell membrane</location>
        <topology evidence="1 7">Multi-pass membrane protein</topology>
    </subcellularLocation>
</comment>
<dbReference type="InterPro" id="IPR000515">
    <property type="entry name" value="MetI-like"/>
</dbReference>
<keyword evidence="3" id="KW-1003">Cell membrane</keyword>